<evidence type="ECO:0000256" key="1">
    <source>
        <dbReference type="SAM" id="Coils"/>
    </source>
</evidence>
<name>A0A8S1LY22_PARPR</name>
<keyword evidence="3" id="KW-1185">Reference proteome</keyword>
<evidence type="ECO:0000313" key="3">
    <source>
        <dbReference type="Proteomes" id="UP000688137"/>
    </source>
</evidence>
<proteinExistence type="predicted"/>
<organism evidence="2 3">
    <name type="scientific">Paramecium primaurelia</name>
    <dbReference type="NCBI Taxonomy" id="5886"/>
    <lineage>
        <taxon>Eukaryota</taxon>
        <taxon>Sar</taxon>
        <taxon>Alveolata</taxon>
        <taxon>Ciliophora</taxon>
        <taxon>Intramacronucleata</taxon>
        <taxon>Oligohymenophorea</taxon>
        <taxon>Peniculida</taxon>
        <taxon>Parameciidae</taxon>
        <taxon>Paramecium</taxon>
    </lineage>
</organism>
<evidence type="ECO:0000313" key="2">
    <source>
        <dbReference type="EMBL" id="CAD8072129.1"/>
    </source>
</evidence>
<dbReference type="OMA" id="KLHYNSF"/>
<dbReference type="Proteomes" id="UP000688137">
    <property type="component" value="Unassembled WGS sequence"/>
</dbReference>
<dbReference type="EMBL" id="CAJJDM010000048">
    <property type="protein sequence ID" value="CAD8072129.1"/>
    <property type="molecule type" value="Genomic_DNA"/>
</dbReference>
<dbReference type="AlphaFoldDB" id="A0A8S1LY22"/>
<accession>A0A8S1LY22</accession>
<keyword evidence="1" id="KW-0175">Coiled coil</keyword>
<sequence>MSYSIMQILSLFQEKDDHNINNISFLSDSEPKTPAFKDEKEQLIRQINEVRQQNQILQNECQNQIMNLSEKLVHSQIIQSKIEKYKEQMKYELNQNQILTKQFLQKHETCFNLKQKILQQKKSNKINYEDPGKRITTCPSETSTVQSPLFVIPSSPKLKKLHYNSFNHHF</sequence>
<gene>
    <name evidence="2" type="ORF">PPRIM_AZ9-3.1.T0480241</name>
</gene>
<feature type="coiled-coil region" evidence="1">
    <location>
        <begin position="40"/>
        <end position="102"/>
    </location>
</feature>
<reference evidence="2" key="1">
    <citation type="submission" date="2021-01" db="EMBL/GenBank/DDBJ databases">
        <authorList>
            <consortium name="Genoscope - CEA"/>
            <person name="William W."/>
        </authorList>
    </citation>
    <scope>NUCLEOTIDE SEQUENCE</scope>
</reference>
<protein>
    <submittedName>
        <fullName evidence="2">Uncharacterized protein</fullName>
    </submittedName>
</protein>
<comment type="caution">
    <text evidence="2">The sequence shown here is derived from an EMBL/GenBank/DDBJ whole genome shotgun (WGS) entry which is preliminary data.</text>
</comment>